<keyword evidence="3" id="KW-1185">Reference proteome</keyword>
<dbReference type="Proteomes" id="UP001149813">
    <property type="component" value="Unassembled WGS sequence"/>
</dbReference>
<evidence type="ECO:0000313" key="2">
    <source>
        <dbReference type="EMBL" id="KAJ1719438.1"/>
    </source>
</evidence>
<reference evidence="2" key="1">
    <citation type="submission" date="2022-07" db="EMBL/GenBank/DDBJ databases">
        <title>Phylogenomic reconstructions and comparative analyses of Kickxellomycotina fungi.</title>
        <authorList>
            <person name="Reynolds N.K."/>
            <person name="Stajich J.E."/>
            <person name="Barry K."/>
            <person name="Grigoriev I.V."/>
            <person name="Crous P."/>
            <person name="Smith M.E."/>
        </authorList>
    </citation>
    <scope>NUCLEOTIDE SEQUENCE</scope>
    <source>
        <strain evidence="2">NBRC 32514</strain>
    </source>
</reference>
<accession>A0A9W7XVZ6</accession>
<keyword evidence="1" id="KW-0175">Coiled coil</keyword>
<evidence type="ECO:0000256" key="1">
    <source>
        <dbReference type="SAM" id="Coils"/>
    </source>
</evidence>
<gene>
    <name evidence="2" type="ORF">LPJ53_005804</name>
</gene>
<evidence type="ECO:0000313" key="3">
    <source>
        <dbReference type="Proteomes" id="UP001149813"/>
    </source>
</evidence>
<proteinExistence type="predicted"/>
<dbReference type="AlphaFoldDB" id="A0A9W7XVZ6"/>
<feature type="coiled-coil region" evidence="1">
    <location>
        <begin position="52"/>
        <end position="79"/>
    </location>
</feature>
<protein>
    <submittedName>
        <fullName evidence="2">Uncharacterized protein</fullName>
    </submittedName>
</protein>
<sequence>MVAHMRQFIADINKKTTSVTEQVAAKLAADYKTLAAELAVAKQVSDKLTTDSKTLAAELAAAKQDAAKLDTNNKTLATKLVASKKAASAELVAFKSAAVASPAAVTMVGN</sequence>
<name>A0A9W7XVZ6_9FUNG</name>
<organism evidence="2 3">
    <name type="scientific">Coemansia erecta</name>
    <dbReference type="NCBI Taxonomy" id="147472"/>
    <lineage>
        <taxon>Eukaryota</taxon>
        <taxon>Fungi</taxon>
        <taxon>Fungi incertae sedis</taxon>
        <taxon>Zoopagomycota</taxon>
        <taxon>Kickxellomycotina</taxon>
        <taxon>Kickxellomycetes</taxon>
        <taxon>Kickxellales</taxon>
        <taxon>Kickxellaceae</taxon>
        <taxon>Coemansia</taxon>
    </lineage>
</organism>
<dbReference type="EMBL" id="JANBOJ010000400">
    <property type="protein sequence ID" value="KAJ1719438.1"/>
    <property type="molecule type" value="Genomic_DNA"/>
</dbReference>
<comment type="caution">
    <text evidence="2">The sequence shown here is derived from an EMBL/GenBank/DDBJ whole genome shotgun (WGS) entry which is preliminary data.</text>
</comment>